<dbReference type="GO" id="GO:0061630">
    <property type="term" value="F:ubiquitin protein ligase activity"/>
    <property type="evidence" value="ECO:0007669"/>
    <property type="project" value="UniProtKB-EC"/>
</dbReference>
<evidence type="ECO:0000313" key="6">
    <source>
        <dbReference type="EMBL" id="SPD08450.1"/>
    </source>
</evidence>
<dbReference type="GO" id="GO:0004672">
    <property type="term" value="F:protein kinase activity"/>
    <property type="evidence" value="ECO:0007669"/>
    <property type="project" value="InterPro"/>
</dbReference>
<dbReference type="GO" id="GO:0005524">
    <property type="term" value="F:ATP binding"/>
    <property type="evidence" value="ECO:0007669"/>
    <property type="project" value="InterPro"/>
</dbReference>
<dbReference type="PANTHER" id="PTHR45647:SF100">
    <property type="entry name" value="U-BOX DOMAIN-CONTAINING PROTEIN 33"/>
    <property type="match status" value="1"/>
</dbReference>
<dbReference type="AlphaFoldDB" id="A0A2N9H9X2"/>
<proteinExistence type="predicted"/>
<dbReference type="SUPFAM" id="SSF56112">
    <property type="entry name" value="Protein kinase-like (PK-like)"/>
    <property type="match status" value="1"/>
</dbReference>
<dbReference type="SUPFAM" id="SSF52402">
    <property type="entry name" value="Adenine nucleotide alpha hydrolases-like"/>
    <property type="match status" value="1"/>
</dbReference>
<dbReference type="SMART" id="SM00220">
    <property type="entry name" value="S_TKc"/>
    <property type="match status" value="1"/>
</dbReference>
<evidence type="ECO:0000256" key="2">
    <source>
        <dbReference type="ARBA" id="ARBA00012483"/>
    </source>
</evidence>
<accession>A0A2N9H9X2</accession>
<feature type="region of interest" description="Disordered" evidence="4">
    <location>
        <begin position="184"/>
        <end position="204"/>
    </location>
</feature>
<protein>
    <recommendedName>
        <fullName evidence="2">RING-type E3 ubiquitin transferase</fullName>
        <ecNumber evidence="2">2.3.2.27</ecNumber>
    </recommendedName>
</protein>
<dbReference type="InterPro" id="IPR051348">
    <property type="entry name" value="U-box_ubiquitin_ligases"/>
</dbReference>
<evidence type="ECO:0000256" key="3">
    <source>
        <dbReference type="ARBA" id="ARBA00022786"/>
    </source>
</evidence>
<comment type="catalytic activity">
    <reaction evidence="1">
        <text>S-ubiquitinyl-[E2 ubiquitin-conjugating enzyme]-L-cysteine + [acceptor protein]-L-lysine = [E2 ubiquitin-conjugating enzyme]-L-cysteine + N(6)-ubiquitinyl-[acceptor protein]-L-lysine.</text>
        <dbReference type="EC" id="2.3.2.27"/>
    </reaction>
</comment>
<feature type="domain" description="Protein kinase" evidence="5">
    <location>
        <begin position="367"/>
        <end position="578"/>
    </location>
</feature>
<dbReference type="InterPro" id="IPR014729">
    <property type="entry name" value="Rossmann-like_a/b/a_fold"/>
</dbReference>
<dbReference type="Pfam" id="PF00069">
    <property type="entry name" value="Pkinase"/>
    <property type="match status" value="1"/>
</dbReference>
<dbReference type="Gene3D" id="3.40.50.620">
    <property type="entry name" value="HUPs"/>
    <property type="match status" value="1"/>
</dbReference>
<sequence>MASRHEALEDLVMEDNQDMIYVAVGVNVKECKSIILWAVQNSGGKRICILHVHQPPQLIPFMGAKVPASSLKEKIVRDHQELERQEMQKIMDEYLQICHKMGVRAQKVYSEKDCIEKGIIELISLHGIRKLVMGAAGEKHFKKESSAGIEAGKANHLRSRDNSGRSIIDIPFSQGMEEIPSLKSRLDAEGSSADEWDGTSRRSPLVYSDCSPRKAVDVTLTSWSEGNELSPFSPASCYSRSPSTVEAASSLMQPSPSLISISSTMSISSSNGAISVVDGNLDNTLHEQLLQAMTEAEKETNRRWKAERDLFEAIRRSKVFQHSANLVTMPLKEAEGLRRKQAEASKHMPQFFSEFLLSEIEEATQGFHESLKIGQGGFGSIYKGSCLESIEACQSCETHWILPRSFCSESMSISRMEALKIDSAARTTALHYHGKLEYASPQSCARSLCIFIAVNLTTLYMNQATTQQCVMLTVPKGTLAYIDPVFLQTGELTTKSDVYSFGIILLQLLTGRPAFLIANDVKLALDERKLKSLLDPSAGDWPFEVAQELACLALRCCAKKRKNRPDLGSDVRKVLEPMRALCGASSSS</sequence>
<dbReference type="EMBL" id="OIVN01003049">
    <property type="protein sequence ID" value="SPD08450.1"/>
    <property type="molecule type" value="Genomic_DNA"/>
</dbReference>
<dbReference type="InterPro" id="IPR000719">
    <property type="entry name" value="Prot_kinase_dom"/>
</dbReference>
<dbReference type="EC" id="2.3.2.27" evidence="2"/>
<name>A0A2N9H9X2_FAGSY</name>
<evidence type="ECO:0000259" key="5">
    <source>
        <dbReference type="SMART" id="SM00220"/>
    </source>
</evidence>
<organism evidence="6">
    <name type="scientific">Fagus sylvatica</name>
    <name type="common">Beechnut</name>
    <dbReference type="NCBI Taxonomy" id="28930"/>
    <lineage>
        <taxon>Eukaryota</taxon>
        <taxon>Viridiplantae</taxon>
        <taxon>Streptophyta</taxon>
        <taxon>Embryophyta</taxon>
        <taxon>Tracheophyta</taxon>
        <taxon>Spermatophyta</taxon>
        <taxon>Magnoliopsida</taxon>
        <taxon>eudicotyledons</taxon>
        <taxon>Gunneridae</taxon>
        <taxon>Pentapetalae</taxon>
        <taxon>rosids</taxon>
        <taxon>fabids</taxon>
        <taxon>Fagales</taxon>
        <taxon>Fagaceae</taxon>
        <taxon>Fagus</taxon>
    </lineage>
</organism>
<dbReference type="InterPro" id="IPR011009">
    <property type="entry name" value="Kinase-like_dom_sf"/>
</dbReference>
<dbReference type="CDD" id="cd01989">
    <property type="entry name" value="USP_STK_Ubox_N"/>
    <property type="match status" value="1"/>
</dbReference>
<dbReference type="Gene3D" id="3.30.200.20">
    <property type="entry name" value="Phosphorylase Kinase, domain 1"/>
    <property type="match status" value="1"/>
</dbReference>
<reference evidence="6" key="1">
    <citation type="submission" date="2018-02" db="EMBL/GenBank/DDBJ databases">
        <authorList>
            <person name="Cohen D.B."/>
            <person name="Kent A.D."/>
        </authorList>
    </citation>
    <scope>NUCLEOTIDE SEQUENCE</scope>
</reference>
<gene>
    <name evidence="6" type="ORF">FSB_LOCUS36332</name>
</gene>
<evidence type="ECO:0000256" key="4">
    <source>
        <dbReference type="SAM" id="MobiDB-lite"/>
    </source>
</evidence>
<evidence type="ECO:0000256" key="1">
    <source>
        <dbReference type="ARBA" id="ARBA00000900"/>
    </source>
</evidence>
<dbReference type="PANTHER" id="PTHR45647">
    <property type="entry name" value="OS02G0152300 PROTEIN"/>
    <property type="match status" value="1"/>
</dbReference>
<dbReference type="Gene3D" id="1.10.510.10">
    <property type="entry name" value="Transferase(Phosphotransferase) domain 1"/>
    <property type="match status" value="1"/>
</dbReference>
<keyword evidence="3" id="KW-0833">Ubl conjugation pathway</keyword>